<keyword evidence="3" id="KW-1185">Reference proteome</keyword>
<evidence type="ECO:0000313" key="3">
    <source>
        <dbReference type="Proteomes" id="UP000032680"/>
    </source>
</evidence>
<comment type="caution">
    <text evidence="2">The sequence shown here is derived from an EMBL/GenBank/DDBJ whole genome shotgun (WGS) entry which is preliminary data.</text>
</comment>
<feature type="domain" description="Glycosyltransferase 2-like" evidence="1">
    <location>
        <begin position="5"/>
        <end position="140"/>
    </location>
</feature>
<dbReference type="AlphaFoldDB" id="A0A0D6P8Y7"/>
<dbReference type="InterPro" id="IPR050834">
    <property type="entry name" value="Glycosyltransf_2"/>
</dbReference>
<dbReference type="InterPro" id="IPR029044">
    <property type="entry name" value="Nucleotide-diphossugar_trans"/>
</dbReference>
<proteinExistence type="predicted"/>
<evidence type="ECO:0000313" key="2">
    <source>
        <dbReference type="EMBL" id="GAN77658.1"/>
    </source>
</evidence>
<organism evidence="2 3">
    <name type="scientific">Acidisphaera rubrifaciens HS-AP3</name>
    <dbReference type="NCBI Taxonomy" id="1231350"/>
    <lineage>
        <taxon>Bacteria</taxon>
        <taxon>Pseudomonadati</taxon>
        <taxon>Pseudomonadota</taxon>
        <taxon>Alphaproteobacteria</taxon>
        <taxon>Acetobacterales</taxon>
        <taxon>Acetobacteraceae</taxon>
        <taxon>Acidisphaera</taxon>
    </lineage>
</organism>
<name>A0A0D6P8Y7_9PROT</name>
<dbReference type="OrthoDB" id="7296636at2"/>
<dbReference type="Proteomes" id="UP000032680">
    <property type="component" value="Unassembled WGS sequence"/>
</dbReference>
<dbReference type="Pfam" id="PF00535">
    <property type="entry name" value="Glycos_transf_2"/>
    <property type="match status" value="1"/>
</dbReference>
<dbReference type="PANTHER" id="PTHR43685">
    <property type="entry name" value="GLYCOSYLTRANSFERASE"/>
    <property type="match status" value="1"/>
</dbReference>
<dbReference type="PANTHER" id="PTHR43685:SF2">
    <property type="entry name" value="GLYCOSYLTRANSFERASE 2-LIKE DOMAIN-CONTAINING PROTEIN"/>
    <property type="match status" value="1"/>
</dbReference>
<sequence length="298" mass="33354">MARVSVVVPSYNCAALLPRAVGSVLRQTMQDFELVIVDDGSTDETPDVIARYRCERRIRCVVQGNRGLPAARNAGMAVSTAPYVAFLDADDELAPDALAVLTAALDADPGAGWCVTDITRITGETRDIVRSRIPGDIFYGILEDDFIRRGMFFRRAALAAAGLYDPHVRMREDWDLNIRLIHGGVPFVYVPEPLYWYHWREGSITTGRPHRKLAYTRQVLRKHHKRLADAGDPRAAAIYAECMWDLGRRYFYETRTWQRVLACMAESLAYGIGPRRITRALRGRLTTGGRGVVEGSGP</sequence>
<reference evidence="2 3" key="1">
    <citation type="submission" date="2012-11" db="EMBL/GenBank/DDBJ databases">
        <title>Whole genome sequence of Acidisphaera rubrifaciens HS-AP3.</title>
        <authorList>
            <person name="Azuma Y."/>
            <person name="Higashiura N."/>
            <person name="Hirakawa H."/>
            <person name="Matsushita K."/>
        </authorList>
    </citation>
    <scope>NUCLEOTIDE SEQUENCE [LARGE SCALE GENOMIC DNA]</scope>
    <source>
        <strain evidence="2 3">HS-AP3</strain>
    </source>
</reference>
<dbReference type="EMBL" id="BANB01000410">
    <property type="protein sequence ID" value="GAN77658.1"/>
    <property type="molecule type" value="Genomic_DNA"/>
</dbReference>
<evidence type="ECO:0000259" key="1">
    <source>
        <dbReference type="Pfam" id="PF00535"/>
    </source>
</evidence>
<dbReference type="RefSeq" id="WP_084623571.1">
    <property type="nucleotide sequence ID" value="NZ_BANB01000410.1"/>
</dbReference>
<dbReference type="SUPFAM" id="SSF53448">
    <property type="entry name" value="Nucleotide-diphospho-sugar transferases"/>
    <property type="match status" value="1"/>
</dbReference>
<gene>
    <name evidence="2" type="ORF">Asru_0410_03</name>
</gene>
<dbReference type="Gene3D" id="3.90.550.10">
    <property type="entry name" value="Spore Coat Polysaccharide Biosynthesis Protein SpsA, Chain A"/>
    <property type="match status" value="1"/>
</dbReference>
<dbReference type="GO" id="GO:0016740">
    <property type="term" value="F:transferase activity"/>
    <property type="evidence" value="ECO:0007669"/>
    <property type="project" value="UniProtKB-KW"/>
</dbReference>
<keyword evidence="2" id="KW-0808">Transferase</keyword>
<protein>
    <submittedName>
        <fullName evidence="2">Glycosyl transferase</fullName>
    </submittedName>
</protein>
<accession>A0A0D6P8Y7</accession>
<dbReference type="InterPro" id="IPR001173">
    <property type="entry name" value="Glyco_trans_2-like"/>
</dbReference>